<dbReference type="EMBL" id="NSIT01000034">
    <property type="protein sequence ID" value="PJE80055.1"/>
    <property type="molecule type" value="Genomic_DNA"/>
</dbReference>
<feature type="domain" description="DUF5940" evidence="2">
    <location>
        <begin position="342"/>
        <end position="506"/>
    </location>
</feature>
<dbReference type="EC" id="1.21.4.2" evidence="3"/>
<sequence length="511" mass="55178">MNYPVIKGASYIIAHTPDFVPFGATPAQAKIHNNNEYLSALKEHLRPFPDVVSYPANQCYIGNITPAELEAIPTPWFEQVSKTERFGRHGEIMPQDEFFALIKYVDVFDLVKLTPEFTEHANTLLSQHPLLNTIQLKTSGTMSAQEMHALCEEHVAMPLIMEGELVGCVKRAHDEDENLSAHIMLENLSLKASAVLAARHLTHQGMDLSTVDYVIECSEEACGDDKQRGGGNFAKAIAEMSGCDNATGIDLRGFCAGPTHAVIHAAALVKSGVFRNVLVLAGGALAKLAMNSKDHVKKGQPALEDSLAGFAVMIGENDGVNPIINTDVVGRHTIGTGSSPQAVMTSLISAPLKRGGITIPEVDKFATEMQNPEITKPAGAGNVPEANYKMIAALAVKEGQLERKELMNFVKEHGMPGYALTQGHIPSGIPFLGHGREAILNATIKNFMLVGKGSLFLGRMTNQFDGMSTLVQKNPGLEEKSSGFDSNEARQLVAKAMKEVADRLMAKGEQE</sequence>
<proteinExistence type="predicted"/>
<feature type="domain" description="Beta-ketoacyl-[acyl-carrier-protein] synthase III N-terminal" evidence="1">
    <location>
        <begin position="249"/>
        <end position="326"/>
    </location>
</feature>
<keyword evidence="3" id="KW-0560">Oxidoreductase</keyword>
<dbReference type="SUPFAM" id="SSF53901">
    <property type="entry name" value="Thiolase-like"/>
    <property type="match status" value="1"/>
</dbReference>
<evidence type="ECO:0000259" key="1">
    <source>
        <dbReference type="Pfam" id="PF08545"/>
    </source>
</evidence>
<dbReference type="AlphaFoldDB" id="A0A2H9T9W8"/>
<dbReference type="Gene3D" id="3.40.47.10">
    <property type="match status" value="1"/>
</dbReference>
<dbReference type="Pfam" id="PF08545">
    <property type="entry name" value="ACP_syn_III"/>
    <property type="match status" value="1"/>
</dbReference>
<dbReference type="GO" id="GO:0006633">
    <property type="term" value="P:fatty acid biosynthetic process"/>
    <property type="evidence" value="ECO:0007669"/>
    <property type="project" value="InterPro"/>
</dbReference>
<organism evidence="3">
    <name type="scientific">invertebrate metagenome</name>
    <dbReference type="NCBI Taxonomy" id="1711999"/>
    <lineage>
        <taxon>unclassified sequences</taxon>
        <taxon>metagenomes</taxon>
        <taxon>organismal metagenomes</taxon>
    </lineage>
</organism>
<comment type="caution">
    <text evidence="3">The sequence shown here is derived from an EMBL/GenBank/DDBJ whole genome shotgun (WGS) entry which is preliminary data.</text>
</comment>
<name>A0A2H9T9W8_9ZZZZ</name>
<dbReference type="GO" id="GO:0030699">
    <property type="term" value="F:glycine reductase activity"/>
    <property type="evidence" value="ECO:0007669"/>
    <property type="project" value="UniProtKB-EC"/>
</dbReference>
<evidence type="ECO:0000313" key="3">
    <source>
        <dbReference type="EMBL" id="PJE80055.1"/>
    </source>
</evidence>
<accession>A0A2H9T9W8</accession>
<reference evidence="3" key="1">
    <citation type="journal article" date="2017" name="Appl. Environ. Microbiol.">
        <title>Molecular characterization of an Endozoicomonas-like organism causing infection in king scallop Pecten maximus L.</title>
        <authorList>
            <person name="Cano I."/>
            <person name="van Aerle R."/>
            <person name="Ross S."/>
            <person name="Verner-Jeffreys D.W."/>
            <person name="Paley R.K."/>
            <person name="Rimmer G."/>
            <person name="Ryder D."/>
            <person name="Hooper P."/>
            <person name="Stone D."/>
            <person name="Feist S.W."/>
        </authorList>
    </citation>
    <scope>NUCLEOTIDE SEQUENCE</scope>
</reference>
<evidence type="ECO:0000259" key="2">
    <source>
        <dbReference type="Pfam" id="PF19364"/>
    </source>
</evidence>
<dbReference type="InterPro" id="IPR045984">
    <property type="entry name" value="DUF5940"/>
</dbReference>
<dbReference type="Pfam" id="PF19364">
    <property type="entry name" value="DUF5940"/>
    <property type="match status" value="1"/>
</dbReference>
<dbReference type="InterPro" id="IPR013751">
    <property type="entry name" value="ACP_syn_III_N"/>
</dbReference>
<dbReference type="CDD" id="cd00827">
    <property type="entry name" value="init_cond_enzymes"/>
    <property type="match status" value="1"/>
</dbReference>
<dbReference type="InterPro" id="IPR016039">
    <property type="entry name" value="Thiolase-like"/>
</dbReference>
<gene>
    <name evidence="3" type="primary">grdC</name>
    <name evidence="3" type="ORF">CI610_00954</name>
</gene>
<dbReference type="GO" id="GO:0004315">
    <property type="term" value="F:3-oxoacyl-[acyl-carrier-protein] synthase activity"/>
    <property type="evidence" value="ECO:0007669"/>
    <property type="project" value="InterPro"/>
</dbReference>
<protein>
    <submittedName>
        <fullName evidence="3">Glycine/sarcosine/betaine reductase complex component C subunit beta</fullName>
        <ecNumber evidence="3">1.21.4.2</ecNumber>
    </submittedName>
</protein>
<dbReference type="NCBIfam" id="NF040746">
    <property type="entry name" value="reduct_C_beta"/>
    <property type="match status" value="1"/>
</dbReference>